<evidence type="ECO:0000256" key="2">
    <source>
        <dbReference type="SAM" id="MobiDB-lite"/>
    </source>
</evidence>
<feature type="coiled-coil region" evidence="1">
    <location>
        <begin position="647"/>
        <end position="702"/>
    </location>
</feature>
<keyword evidence="3" id="KW-0472">Membrane</keyword>
<sequence length="915" mass="98356">MANSVRPAGALAGSPKAEFAAARVSSPRVRRLPVFVLSALLAAAAVAVWTPSTDSSASFPVFSAVQPAEAAGFMASMKRAANQGWRTGARWLCMVFGLQYESVKGVFRRSGRQTEFEALSQEVDQYLQLIEAAGHNEDNLPEAYQERGVQLVLEAQELFAQVLGKPVALPPRYQIAANRLNARNKEGKPALATAAGSKSRSGRRQAERTTATSAAAESAQASAATVEVPMRDKAFEKAANEKLRALKAKHEADVSAIVDEANARLKQFQEEHKMTYDKKVKELRAQQHAELEQVRRELQEETLRYEDGKKQYDVISQLLTEAKAGLGVLSDGLQFIGANFYSIDQLIDKVADSQKELEHTDGEKLTIQHAFQAVQHTAQTQEQGAQAALAIRTRSAEMADVVAQLEQLLSGADTALSTAPGGSLFESQQQGYAEYLRAYRASVEESKEKVTNFEQEADAKLLALTYALEQLQSKALGNLGAVTEKLATEYSVIQTKAQELEQGYQDFFDRCQHVEEQAVNIAKSAVEDRATFGQLYSGLQNEFNDLQVALERQGENVRQLNTDVSNVEKIAAVFVEGLNTVTLSREALAQLNAQPVGEMTRFFTGYKNQVSVASSALQQRFQVTQDLRRKLDLLAREIRVLADPAALESLEAELVSLMSDMETKQRDYEEVDAEAKQARAMVQTLQKDLRQLEQRLTTERRLAGRQAGLGGAGASVAGGSRLGGLGASFAGSLGGGFAVNNEAVRELEAEIRQTKGRLQDAERDVKETQGRATLLERSIREIQRDIEAKRRILTEEQQKQERLQQLAAAVTGGPGSAVAGTLASGLRGSMVSGLRGSMISGLRGSMPSGLIGGSVGGGLRAGSLAGGVGVGSRAGLAGSMGLGLGSRLGGLGAGASRPGFGPGTDIPKPFTGGNK</sequence>
<dbReference type="OMA" id="WRTGARW"/>
<feature type="compositionally biased region" description="Low complexity" evidence="2">
    <location>
        <begin position="208"/>
        <end position="222"/>
    </location>
</feature>
<keyword evidence="3" id="KW-1133">Transmembrane helix</keyword>
<reference evidence="4" key="2">
    <citation type="submission" date="2011-03" db="EMBL/GenBank/DDBJ databases">
        <title>Comparative genomics and transcriptomics of Neospora caninum and Toxoplasma gondii.</title>
        <authorList>
            <person name="Reid A.J."/>
            <person name="Sohal A."/>
            <person name="Harris D."/>
            <person name="Quail M."/>
            <person name="Sanders M."/>
            <person name="Berriman M."/>
            <person name="Wastling J.M."/>
            <person name="Pain A."/>
        </authorList>
    </citation>
    <scope>NUCLEOTIDE SEQUENCE</scope>
    <source>
        <strain evidence="4">Liverpool</strain>
    </source>
</reference>
<keyword evidence="3" id="KW-0812">Transmembrane</keyword>
<keyword evidence="6" id="KW-1185">Reference proteome</keyword>
<evidence type="ECO:0000256" key="1">
    <source>
        <dbReference type="SAM" id="Coils"/>
    </source>
</evidence>
<keyword evidence="1" id="KW-0175">Coiled coil</keyword>
<gene>
    <name evidence="5" type="ORF">BN1204_041790</name>
    <name evidence="4" type="ORF">NCLIV_041790</name>
</gene>
<reference evidence="4" key="1">
    <citation type="submission" date="2011-02" db="EMBL/GenBank/DDBJ databases">
        <authorList>
            <person name="Aslett M."/>
        </authorList>
    </citation>
    <scope>NUCLEOTIDE SEQUENCE</scope>
    <source>
        <strain evidence="4">Liverpool</strain>
    </source>
</reference>
<dbReference type="RefSeq" id="XP_003881137.1">
    <property type="nucleotide sequence ID" value="XM_003881088.1"/>
</dbReference>
<dbReference type="VEuPathDB" id="ToxoDB:NCLIV_041790"/>
<name>F0VBX0_NEOCL</name>
<feature type="coiled-coil region" evidence="1">
    <location>
        <begin position="251"/>
        <end position="311"/>
    </location>
</feature>
<accession>F0VBX0</accession>
<feature type="transmembrane region" description="Helical" evidence="3">
    <location>
        <begin position="32"/>
        <end position="50"/>
    </location>
</feature>
<reference evidence="5" key="4">
    <citation type="journal article" date="2015" name="PLoS ONE">
        <title>Comprehensive Evaluation of Toxoplasma gondii VEG and Neospora caninum LIV Genomes with Tachyzoite Stage Transcriptome and Proteome Defines Novel Transcript Features.</title>
        <authorList>
            <person name="Ramaprasad A."/>
            <person name="Mourier T."/>
            <person name="Naeem R."/>
            <person name="Malas T.B."/>
            <person name="Moussa E."/>
            <person name="Panigrahi A."/>
            <person name="Vermont S.J."/>
            <person name="Otto T.D."/>
            <person name="Wastling J."/>
            <person name="Pain A."/>
        </authorList>
    </citation>
    <scope>NUCLEOTIDE SEQUENCE</scope>
    <source>
        <strain evidence="5">Liverpool</strain>
    </source>
</reference>
<dbReference type="OrthoDB" id="331981at2759"/>
<feature type="region of interest" description="Disordered" evidence="2">
    <location>
        <begin position="895"/>
        <end position="915"/>
    </location>
</feature>
<reference evidence="6" key="3">
    <citation type="journal article" date="2012" name="PLoS Pathog.">
        <title>Comparative genomics of the apicomplexan parasites Toxoplasma gondii and Neospora caninum: Coccidia differing in host range and transmission strategy.</title>
        <authorList>
            <person name="Reid A.J."/>
            <person name="Vermont S.J."/>
            <person name="Cotton J.A."/>
            <person name="Harris D."/>
            <person name="Hill-Cawthorne G.A."/>
            <person name="Konen-Waisman S."/>
            <person name="Latham S.M."/>
            <person name="Mourier T."/>
            <person name="Norton R."/>
            <person name="Quail M.A."/>
            <person name="Sanders M."/>
            <person name="Shanmugam D."/>
            <person name="Sohal A."/>
            <person name="Wasmuth J.D."/>
            <person name="Brunk B."/>
            <person name="Grigg M.E."/>
            <person name="Howard J.C."/>
            <person name="Parkinson J."/>
            <person name="Roos D.S."/>
            <person name="Trees A.J."/>
            <person name="Berriman M."/>
            <person name="Pain A."/>
            <person name="Wastling J.M."/>
        </authorList>
    </citation>
    <scope>NUCLEOTIDE SEQUENCE [LARGE SCALE GENOMIC DNA]</scope>
    <source>
        <strain evidence="6">Liverpool</strain>
    </source>
</reference>
<evidence type="ECO:0000313" key="6">
    <source>
        <dbReference type="Proteomes" id="UP000007494"/>
    </source>
</evidence>
<organism evidence="4 6">
    <name type="scientific">Neospora caninum (strain Liverpool)</name>
    <dbReference type="NCBI Taxonomy" id="572307"/>
    <lineage>
        <taxon>Eukaryota</taxon>
        <taxon>Sar</taxon>
        <taxon>Alveolata</taxon>
        <taxon>Apicomplexa</taxon>
        <taxon>Conoidasida</taxon>
        <taxon>Coccidia</taxon>
        <taxon>Eucoccidiorida</taxon>
        <taxon>Eimeriorina</taxon>
        <taxon>Sarcocystidae</taxon>
        <taxon>Neospora</taxon>
    </lineage>
</organism>
<dbReference type="eggNOG" id="ENOG502R067">
    <property type="taxonomic scope" value="Eukaryota"/>
</dbReference>
<feature type="coiled-coil region" evidence="1">
    <location>
        <begin position="744"/>
        <end position="806"/>
    </location>
</feature>
<protein>
    <submittedName>
        <fullName evidence="4">Uncharacterized protein</fullName>
    </submittedName>
</protein>
<dbReference type="Proteomes" id="UP000007494">
    <property type="component" value="Chromosome IX"/>
</dbReference>
<evidence type="ECO:0000256" key="3">
    <source>
        <dbReference type="SAM" id="Phobius"/>
    </source>
</evidence>
<dbReference type="EMBL" id="FR823385">
    <property type="protein sequence ID" value="CBZ51104.1"/>
    <property type="molecule type" value="Genomic_DNA"/>
</dbReference>
<dbReference type="GeneID" id="13440090"/>
<dbReference type="AlphaFoldDB" id="F0VBX0"/>
<evidence type="ECO:0000313" key="5">
    <source>
        <dbReference type="EMBL" id="CEL68411.1"/>
    </source>
</evidence>
<feature type="region of interest" description="Disordered" evidence="2">
    <location>
        <begin position="186"/>
        <end position="222"/>
    </location>
</feature>
<proteinExistence type="predicted"/>
<dbReference type="EMBL" id="LN714484">
    <property type="protein sequence ID" value="CEL68411.1"/>
    <property type="molecule type" value="Genomic_DNA"/>
</dbReference>
<evidence type="ECO:0000313" key="4">
    <source>
        <dbReference type="EMBL" id="CBZ51104.1"/>
    </source>
</evidence>
<dbReference type="InParanoid" id="F0VBX0"/>